<sequence length="138" mass="15479">MFWLVQLLVPIGVAVVLPIAVVAIVFKSAMASERNRKEIVLAALEKNPDIDVELLMKNLKKSEKLIKEKLLANLQHGCLCCLMGVAFVLLYFFLSVQKEILIIAGTVLIAIGIAFLVSYFVGRRMLEKEMEAEEQNMK</sequence>
<keyword evidence="1" id="KW-1133">Transmembrane helix</keyword>
<protein>
    <recommendedName>
        <fullName evidence="4">DUF2721 domain-containing protein</fullName>
    </recommendedName>
</protein>
<evidence type="ECO:0000313" key="3">
    <source>
        <dbReference type="Proteomes" id="UP000004407"/>
    </source>
</evidence>
<dbReference type="PATRIC" id="fig|1002367.3.peg.680"/>
<reference evidence="2 3" key="1">
    <citation type="submission" date="2011-08" db="EMBL/GenBank/DDBJ databases">
        <authorList>
            <person name="Weinstock G."/>
            <person name="Sodergren E."/>
            <person name="Clifton S."/>
            <person name="Fulton L."/>
            <person name="Fulton B."/>
            <person name="Courtney L."/>
            <person name="Fronick C."/>
            <person name="Harrison M."/>
            <person name="Strong C."/>
            <person name="Farmer C."/>
            <person name="Delahaunty K."/>
            <person name="Markovic C."/>
            <person name="Hall O."/>
            <person name="Minx P."/>
            <person name="Tomlinson C."/>
            <person name="Mitreva M."/>
            <person name="Hou S."/>
            <person name="Chen J."/>
            <person name="Wollam A."/>
            <person name="Pepin K.H."/>
            <person name="Johnson M."/>
            <person name="Bhonagiri V."/>
            <person name="Zhang X."/>
            <person name="Suruliraj S."/>
            <person name="Warren W."/>
            <person name="Chinwalla A."/>
            <person name="Mardis E.R."/>
            <person name="Wilson R.K."/>
        </authorList>
    </citation>
    <scope>NUCLEOTIDE SEQUENCE [LARGE SCALE GENOMIC DNA]</scope>
    <source>
        <strain evidence="2 3">DSM 18206</strain>
    </source>
</reference>
<proteinExistence type="predicted"/>
<dbReference type="Proteomes" id="UP000004407">
    <property type="component" value="Unassembled WGS sequence"/>
</dbReference>
<feature type="transmembrane region" description="Helical" evidence="1">
    <location>
        <begin position="70"/>
        <end position="94"/>
    </location>
</feature>
<organism evidence="2 3">
    <name type="scientific">Leyella stercorea DSM 18206</name>
    <dbReference type="NCBI Taxonomy" id="1002367"/>
    <lineage>
        <taxon>Bacteria</taxon>
        <taxon>Pseudomonadati</taxon>
        <taxon>Bacteroidota</taxon>
        <taxon>Bacteroidia</taxon>
        <taxon>Bacteroidales</taxon>
        <taxon>Prevotellaceae</taxon>
        <taxon>Leyella</taxon>
    </lineage>
</organism>
<dbReference type="AlphaFoldDB" id="G6AW59"/>
<keyword evidence="1" id="KW-0472">Membrane</keyword>
<gene>
    <name evidence="2" type="ORF">HMPREF0673_00856</name>
</gene>
<feature type="transmembrane region" description="Helical" evidence="1">
    <location>
        <begin position="6"/>
        <end position="26"/>
    </location>
</feature>
<dbReference type="GeneID" id="78336638"/>
<evidence type="ECO:0008006" key="4">
    <source>
        <dbReference type="Google" id="ProtNLM"/>
    </source>
</evidence>
<keyword evidence="1" id="KW-0812">Transmembrane</keyword>
<evidence type="ECO:0000313" key="2">
    <source>
        <dbReference type="EMBL" id="EHJ41334.1"/>
    </source>
</evidence>
<evidence type="ECO:0000256" key="1">
    <source>
        <dbReference type="SAM" id="Phobius"/>
    </source>
</evidence>
<feature type="transmembrane region" description="Helical" evidence="1">
    <location>
        <begin position="100"/>
        <end position="121"/>
    </location>
</feature>
<dbReference type="EMBL" id="AFZZ01000080">
    <property type="protein sequence ID" value="EHJ41334.1"/>
    <property type="molecule type" value="Genomic_DNA"/>
</dbReference>
<name>G6AW59_9BACT</name>
<comment type="caution">
    <text evidence="2">The sequence shown here is derived from an EMBL/GenBank/DDBJ whole genome shotgun (WGS) entry which is preliminary data.</text>
</comment>
<dbReference type="HOGENOM" id="CLU_1853412_0_0_10"/>
<dbReference type="RefSeq" id="WP_007898276.1">
    <property type="nucleotide sequence ID" value="NZ_JH379395.1"/>
</dbReference>
<accession>G6AW59</accession>